<dbReference type="Proteomes" id="UP000887564">
    <property type="component" value="Unplaced"/>
</dbReference>
<feature type="coiled-coil region" evidence="1">
    <location>
        <begin position="1"/>
        <end position="35"/>
    </location>
</feature>
<protein>
    <submittedName>
        <fullName evidence="3">Uncharacterized protein</fullName>
    </submittedName>
</protein>
<evidence type="ECO:0000313" key="2">
    <source>
        <dbReference type="Proteomes" id="UP000887564"/>
    </source>
</evidence>
<dbReference type="WBParaSite" id="PEQ_0000948801-mRNA-1">
    <property type="protein sequence ID" value="PEQ_0000948801-mRNA-1"/>
    <property type="gene ID" value="PEQ_0000948801"/>
</dbReference>
<dbReference type="AlphaFoldDB" id="A0A914RT48"/>
<reference evidence="3" key="1">
    <citation type="submission" date="2022-11" db="UniProtKB">
        <authorList>
            <consortium name="WormBaseParasite"/>
        </authorList>
    </citation>
    <scope>IDENTIFICATION</scope>
</reference>
<evidence type="ECO:0000256" key="1">
    <source>
        <dbReference type="SAM" id="Coils"/>
    </source>
</evidence>
<keyword evidence="1" id="KW-0175">Coiled coil</keyword>
<keyword evidence="2" id="KW-1185">Reference proteome</keyword>
<organism evidence="2 3">
    <name type="scientific">Parascaris equorum</name>
    <name type="common">Equine roundworm</name>
    <dbReference type="NCBI Taxonomy" id="6256"/>
    <lineage>
        <taxon>Eukaryota</taxon>
        <taxon>Metazoa</taxon>
        <taxon>Ecdysozoa</taxon>
        <taxon>Nematoda</taxon>
        <taxon>Chromadorea</taxon>
        <taxon>Rhabditida</taxon>
        <taxon>Spirurina</taxon>
        <taxon>Ascaridomorpha</taxon>
        <taxon>Ascaridoidea</taxon>
        <taxon>Ascarididae</taxon>
        <taxon>Parascaris</taxon>
    </lineage>
</organism>
<evidence type="ECO:0000313" key="3">
    <source>
        <dbReference type="WBParaSite" id="PEQ_0000948801-mRNA-1"/>
    </source>
</evidence>
<sequence length="40" mass="4681">MTELKTELERVRTVLEECEAGRKTAEDKCRILTDELKSQQ</sequence>
<proteinExistence type="predicted"/>
<accession>A0A914RT48</accession>
<name>A0A914RT48_PAREQ</name>